<keyword evidence="2" id="KW-1185">Reference proteome</keyword>
<proteinExistence type="predicted"/>
<accession>A0A1H1L2Z7</accession>
<reference evidence="1 2" key="1">
    <citation type="submission" date="2016-10" db="EMBL/GenBank/DDBJ databases">
        <authorList>
            <person name="Varghese N."/>
            <person name="Submissions S."/>
        </authorList>
    </citation>
    <scope>NUCLEOTIDE SEQUENCE [LARGE SCALE GENOMIC DNA]</scope>
    <source>
        <strain evidence="1 2">Mar_2010_102</strain>
    </source>
</reference>
<evidence type="ECO:0008006" key="3">
    <source>
        <dbReference type="Google" id="ProtNLM"/>
    </source>
</evidence>
<evidence type="ECO:0000313" key="1">
    <source>
        <dbReference type="EMBL" id="SDR68954.1"/>
    </source>
</evidence>
<dbReference type="AlphaFoldDB" id="A0A1H1L2Z7"/>
<sequence length="203" mass="24291">MKKILRYIKNKIRHSANQLKIRKQAKATRRLRDEKQTDTNRWEKEGGFYSDWNERTSILGSMVRPGSRVLEFGAGNAFLRNELPKDISYTPSDIVKREEDFLVCDLNRRIEFDLSQFDTVIFSGVLEYIYDIENVFDQFPKNITTVLLSYSCSDICKVNRLENRWLSDFSRSEVEKIFSTYDFQTKEYREWRGQSIFWLEKVF</sequence>
<dbReference type="SUPFAM" id="SSF53335">
    <property type="entry name" value="S-adenosyl-L-methionine-dependent methyltransferases"/>
    <property type="match status" value="1"/>
</dbReference>
<gene>
    <name evidence="1" type="ORF">SAMN04488552_0524</name>
</gene>
<name>A0A1H1L2Z7_9FLAO</name>
<evidence type="ECO:0000313" key="2">
    <source>
        <dbReference type="Proteomes" id="UP000198858"/>
    </source>
</evidence>
<organism evidence="1 2">
    <name type="scientific">Christiangramia echinicola</name>
    <dbReference type="NCBI Taxonomy" id="279359"/>
    <lineage>
        <taxon>Bacteria</taxon>
        <taxon>Pseudomonadati</taxon>
        <taxon>Bacteroidota</taxon>
        <taxon>Flavobacteriia</taxon>
        <taxon>Flavobacteriales</taxon>
        <taxon>Flavobacteriaceae</taxon>
        <taxon>Christiangramia</taxon>
    </lineage>
</organism>
<protein>
    <recommendedName>
        <fullName evidence="3">Methyltransferase domain-containing protein</fullName>
    </recommendedName>
</protein>
<dbReference type="InterPro" id="IPR029063">
    <property type="entry name" value="SAM-dependent_MTases_sf"/>
</dbReference>
<dbReference type="EMBL" id="LT629745">
    <property type="protein sequence ID" value="SDR68954.1"/>
    <property type="molecule type" value="Genomic_DNA"/>
</dbReference>
<dbReference type="Gene3D" id="3.40.50.150">
    <property type="entry name" value="Vaccinia Virus protein VP39"/>
    <property type="match status" value="1"/>
</dbReference>
<dbReference type="STRING" id="1250231.SAMN04488552_0524"/>
<dbReference type="RefSeq" id="WP_089661174.1">
    <property type="nucleotide sequence ID" value="NZ_LT629745.1"/>
</dbReference>
<dbReference type="Proteomes" id="UP000198858">
    <property type="component" value="Chromosome I"/>
</dbReference>